<reference evidence="1 2" key="1">
    <citation type="submission" date="2013-09" db="EMBL/GenBank/DDBJ databases">
        <title>Whole genome shotgun sequence of Novosphingobium tardaugens NBRC 16725.</title>
        <authorList>
            <person name="Isaki S."/>
            <person name="Hosoyama A."/>
            <person name="Tsuchikane K."/>
            <person name="Katsumata H."/>
            <person name="Ando Y."/>
            <person name="Yamazaki S."/>
            <person name="Fujita N."/>
        </authorList>
    </citation>
    <scope>NUCLEOTIDE SEQUENCE [LARGE SCALE GENOMIC DNA]</scope>
    <source>
        <strain evidence="1 2">NBRC 16725</strain>
    </source>
</reference>
<evidence type="ECO:0000313" key="2">
    <source>
        <dbReference type="Proteomes" id="UP000016568"/>
    </source>
</evidence>
<organism evidence="1 2">
    <name type="scientific">Caenibius tardaugens NBRC 16725</name>
    <dbReference type="NCBI Taxonomy" id="1219035"/>
    <lineage>
        <taxon>Bacteria</taxon>
        <taxon>Pseudomonadati</taxon>
        <taxon>Pseudomonadota</taxon>
        <taxon>Alphaproteobacteria</taxon>
        <taxon>Sphingomonadales</taxon>
        <taxon>Erythrobacteraceae</taxon>
        <taxon>Caenibius</taxon>
    </lineage>
</organism>
<keyword evidence="2" id="KW-1185">Reference proteome</keyword>
<accession>U3A8J1</accession>
<dbReference type="AlphaFoldDB" id="U3A8J1"/>
<proteinExistence type="predicted"/>
<protein>
    <submittedName>
        <fullName evidence="1">Uncharacterized protein</fullName>
    </submittedName>
</protein>
<sequence>MVQNSGDAAELKSRTGGGLPDRFALLPVSLRDPSGPDGVRVGSFYRPMNGCGCKACGAAFSTSVPIDGQCTSFMRD</sequence>
<evidence type="ECO:0000313" key="1">
    <source>
        <dbReference type="EMBL" id="GAD51078.1"/>
    </source>
</evidence>
<name>U3A8J1_9SPHN</name>
<dbReference type="Proteomes" id="UP000016568">
    <property type="component" value="Unassembled WGS sequence"/>
</dbReference>
<dbReference type="EMBL" id="BASZ01000016">
    <property type="protein sequence ID" value="GAD51078.1"/>
    <property type="molecule type" value="Genomic_DNA"/>
</dbReference>
<comment type="caution">
    <text evidence="1">The sequence shown here is derived from an EMBL/GenBank/DDBJ whole genome shotgun (WGS) entry which is preliminary data.</text>
</comment>
<gene>
    <name evidence="1" type="ORF">NT2_16_00140</name>
</gene>